<dbReference type="Pfam" id="PF00360">
    <property type="entry name" value="PHY"/>
    <property type="match status" value="1"/>
</dbReference>
<dbReference type="InterPro" id="IPR035965">
    <property type="entry name" value="PAS-like_dom_sf"/>
</dbReference>
<dbReference type="AlphaFoldDB" id="A0A939J4L9"/>
<dbReference type="InterPro" id="IPR011102">
    <property type="entry name" value="Sig_transdc_His_kinase_HWE"/>
</dbReference>
<evidence type="ECO:0000256" key="4">
    <source>
        <dbReference type="ARBA" id="ARBA00022553"/>
    </source>
</evidence>
<keyword evidence="4 12" id="KW-0597">Phosphoprotein</keyword>
<evidence type="ECO:0000256" key="9">
    <source>
        <dbReference type="ARBA" id="ARBA00022840"/>
    </source>
</evidence>
<dbReference type="InterPro" id="IPR003018">
    <property type="entry name" value="GAF"/>
</dbReference>
<dbReference type="InterPro" id="IPR036890">
    <property type="entry name" value="HATPase_C_sf"/>
</dbReference>
<evidence type="ECO:0000256" key="12">
    <source>
        <dbReference type="PROSITE-ProRule" id="PRU00169"/>
    </source>
</evidence>
<keyword evidence="8" id="KW-0418">Kinase</keyword>
<dbReference type="InterPro" id="IPR011006">
    <property type="entry name" value="CheY-like_superfamily"/>
</dbReference>
<dbReference type="GO" id="GO:0009881">
    <property type="term" value="F:photoreceptor activity"/>
    <property type="evidence" value="ECO:0007669"/>
    <property type="project" value="UniProtKB-KW"/>
</dbReference>
<evidence type="ECO:0000313" key="16">
    <source>
        <dbReference type="Proteomes" id="UP000664096"/>
    </source>
</evidence>
<dbReference type="Gene3D" id="3.30.565.10">
    <property type="entry name" value="Histidine kinase-like ATPase, C-terminal domain"/>
    <property type="match status" value="1"/>
</dbReference>
<dbReference type="SUPFAM" id="SSF55785">
    <property type="entry name" value="PYP-like sensor domain (PAS domain)"/>
    <property type="match status" value="1"/>
</dbReference>
<gene>
    <name evidence="15" type="ORF">JF539_10900</name>
</gene>
<evidence type="ECO:0000259" key="13">
    <source>
        <dbReference type="PROSITE" id="PS50046"/>
    </source>
</evidence>
<comment type="catalytic activity">
    <reaction evidence="1">
        <text>ATP + protein L-histidine = ADP + protein N-phospho-L-histidine.</text>
        <dbReference type="EC" id="2.7.13.3"/>
    </reaction>
</comment>
<keyword evidence="11" id="KW-0675">Receptor</keyword>
<keyword evidence="5" id="KW-0716">Sensory transduction</keyword>
<dbReference type="PANTHER" id="PTHR41523">
    <property type="entry name" value="TWO-COMPONENT SYSTEM SENSOR PROTEIN"/>
    <property type="match status" value="1"/>
</dbReference>
<dbReference type="Proteomes" id="UP000664096">
    <property type="component" value="Unassembled WGS sequence"/>
</dbReference>
<dbReference type="PRINTS" id="PR01033">
    <property type="entry name" value="PHYTOCHROME"/>
</dbReference>
<comment type="caution">
    <text evidence="15">The sequence shown here is derived from an EMBL/GenBank/DDBJ whole genome shotgun (WGS) entry which is preliminary data.</text>
</comment>
<keyword evidence="6" id="KW-0808">Transferase</keyword>
<evidence type="ECO:0000256" key="5">
    <source>
        <dbReference type="ARBA" id="ARBA00022606"/>
    </source>
</evidence>
<keyword evidence="7" id="KW-0547">Nucleotide-binding</keyword>
<evidence type="ECO:0000256" key="8">
    <source>
        <dbReference type="ARBA" id="ARBA00022777"/>
    </source>
</evidence>
<keyword evidence="3" id="KW-0600">Photoreceptor protein</keyword>
<sequence>MSNQTSPEVDLTNCDREPIHLLGRVQSFGFLLGVTSDWIISHASENIGSFLPVPSSGSVLGLPVSTLLNDRALHAVRNRLQFLGARPGCEIATNVEVGENGRCYDISVHVSQQTIVLEFEPSLPLSSVSDEVIQVQNAVTRLGTARTVEETLQFTVRFVRALTGYDRVMAYRFLPDGSGEVAAEAVRSGMAAFLNLRYPASDIPKQARALYVRTPIRVIADVQDAGSPINPGNGGAGIDLSDAVLRSVSPIHLEYLRNMGVGASMSISLVVDNTLWGLIACHHNTPKLLSQSTRNALSLFGQILSLVLRERLATQDLHLEHATTELSNAISRVAGSEGGLGEILVSYSDELLKLMEADGMTLMLDGQIESVGSTPSNEEIVVVSRFLNRNPAGVIFSSSELGTQLPAAADFAERAAGLLAIPISKSPRDYIMFFRREVSKKVSWAGNPEKPVTFGPNGARLTPRKSFETWQQIVQGQSEEWLTSHHRAAEQLRLTILEVVLRFMEEASKERKRAGEKQELLIAELNHRVRNILSLVRSLLNQTQSDDVSTSEFARILDSRIQSLARAHDQITEENWSPASVRRLIETEAAGYLNDNAHRLKVTGDDVLLVPTAFSTVALVVHELITNSAKYGALSDRTGNVSIGFQRDADNSFVMTWEEIGGPPVKAPTRKGFGTTIIERTIPFELRGEAEVDFAVTGLRARFRIPEIHLKDAPRVVAVPAADRQPPETAADTEGFPQRVLLVEDNMIIAMDGEDALRRLGAQEVEIRGNVGAALQLLDTIKFDFALLDINLGSETSIPIAIELIAKNVPFIFASGYGENSTLPKEVRDIPVLSKPYDMEGIRAAWVGVSRIQGTGS</sequence>
<evidence type="ECO:0000256" key="1">
    <source>
        <dbReference type="ARBA" id="ARBA00000085"/>
    </source>
</evidence>
<evidence type="ECO:0000313" key="15">
    <source>
        <dbReference type="EMBL" id="MBN9670844.1"/>
    </source>
</evidence>
<name>A0A939J4L9_9HYPH</name>
<dbReference type="EC" id="2.7.13.3" evidence="2"/>
<dbReference type="Gene3D" id="3.30.450.20">
    <property type="entry name" value="PAS domain"/>
    <property type="match status" value="1"/>
</dbReference>
<dbReference type="Gene3D" id="3.30.450.40">
    <property type="match status" value="1"/>
</dbReference>
<dbReference type="PROSITE" id="PS50110">
    <property type="entry name" value="RESPONSE_REGULATORY"/>
    <property type="match status" value="1"/>
</dbReference>
<dbReference type="Pfam" id="PF07536">
    <property type="entry name" value="HWE_HK"/>
    <property type="match status" value="1"/>
</dbReference>
<dbReference type="GO" id="GO:0000160">
    <property type="term" value="P:phosphorelay signal transduction system"/>
    <property type="evidence" value="ECO:0007669"/>
    <property type="project" value="InterPro"/>
</dbReference>
<dbReference type="SUPFAM" id="SSF52172">
    <property type="entry name" value="CheY-like"/>
    <property type="match status" value="1"/>
</dbReference>
<evidence type="ECO:0000256" key="6">
    <source>
        <dbReference type="ARBA" id="ARBA00022679"/>
    </source>
</evidence>
<dbReference type="InterPro" id="IPR016132">
    <property type="entry name" value="Phyto_chromo_attachment"/>
</dbReference>
<dbReference type="SMART" id="SM00448">
    <property type="entry name" value="REC"/>
    <property type="match status" value="1"/>
</dbReference>
<dbReference type="SMART" id="SM00911">
    <property type="entry name" value="HWE_HK"/>
    <property type="match status" value="1"/>
</dbReference>
<feature type="modified residue" description="4-aspartylphosphate" evidence="12">
    <location>
        <position position="789"/>
    </location>
</feature>
<dbReference type="PANTHER" id="PTHR41523:SF8">
    <property type="entry name" value="ETHYLENE RESPONSE SENSOR PROTEIN"/>
    <property type="match status" value="1"/>
</dbReference>
<organism evidence="15 16">
    <name type="scientific">Roseibium aggregatum</name>
    <dbReference type="NCBI Taxonomy" id="187304"/>
    <lineage>
        <taxon>Bacteria</taxon>
        <taxon>Pseudomonadati</taxon>
        <taxon>Pseudomonadota</taxon>
        <taxon>Alphaproteobacteria</taxon>
        <taxon>Hyphomicrobiales</taxon>
        <taxon>Stappiaceae</taxon>
        <taxon>Roseibium</taxon>
    </lineage>
</organism>
<dbReference type="InterPro" id="IPR013654">
    <property type="entry name" value="PAS_2"/>
</dbReference>
<evidence type="ECO:0000256" key="7">
    <source>
        <dbReference type="ARBA" id="ARBA00022741"/>
    </source>
</evidence>
<dbReference type="RefSeq" id="WP_207140413.1">
    <property type="nucleotide sequence ID" value="NZ_JAEKJZ010000001.1"/>
</dbReference>
<evidence type="ECO:0000256" key="11">
    <source>
        <dbReference type="ARBA" id="ARBA00023170"/>
    </source>
</evidence>
<dbReference type="EMBL" id="JAEKJZ010000001">
    <property type="protein sequence ID" value="MBN9670844.1"/>
    <property type="molecule type" value="Genomic_DNA"/>
</dbReference>
<dbReference type="PROSITE" id="PS50046">
    <property type="entry name" value="PHYTOCHROME_2"/>
    <property type="match status" value="1"/>
</dbReference>
<dbReference type="InterPro" id="IPR001294">
    <property type="entry name" value="Phytochrome"/>
</dbReference>
<keyword evidence="9" id="KW-0067">ATP-binding</keyword>
<evidence type="ECO:0000259" key="14">
    <source>
        <dbReference type="PROSITE" id="PS50110"/>
    </source>
</evidence>
<dbReference type="Gene3D" id="3.30.450.270">
    <property type="match status" value="1"/>
</dbReference>
<evidence type="ECO:0000256" key="3">
    <source>
        <dbReference type="ARBA" id="ARBA00022543"/>
    </source>
</evidence>
<dbReference type="Pfam" id="PF01590">
    <property type="entry name" value="GAF"/>
    <property type="match status" value="1"/>
</dbReference>
<dbReference type="Gene3D" id="3.40.50.2300">
    <property type="match status" value="1"/>
</dbReference>
<dbReference type="SUPFAM" id="SSF55781">
    <property type="entry name" value="GAF domain-like"/>
    <property type="match status" value="2"/>
</dbReference>
<keyword evidence="10" id="KW-0157">Chromophore</keyword>
<proteinExistence type="predicted"/>
<evidence type="ECO:0000256" key="2">
    <source>
        <dbReference type="ARBA" id="ARBA00012438"/>
    </source>
</evidence>
<dbReference type="SMART" id="SM00065">
    <property type="entry name" value="GAF"/>
    <property type="match status" value="1"/>
</dbReference>
<dbReference type="InterPro" id="IPR013515">
    <property type="entry name" value="Phytochrome_cen-reg"/>
</dbReference>
<dbReference type="GO" id="GO:0004673">
    <property type="term" value="F:protein histidine kinase activity"/>
    <property type="evidence" value="ECO:0007669"/>
    <property type="project" value="UniProtKB-EC"/>
</dbReference>
<feature type="domain" description="Response regulatory" evidence="14">
    <location>
        <begin position="739"/>
        <end position="850"/>
    </location>
</feature>
<dbReference type="GO" id="GO:0006355">
    <property type="term" value="P:regulation of DNA-templated transcription"/>
    <property type="evidence" value="ECO:0007669"/>
    <property type="project" value="InterPro"/>
</dbReference>
<dbReference type="InterPro" id="IPR043150">
    <property type="entry name" value="Phytochrome_PHY_sf"/>
</dbReference>
<dbReference type="InterPro" id="IPR029016">
    <property type="entry name" value="GAF-like_dom_sf"/>
</dbReference>
<dbReference type="GO" id="GO:0009584">
    <property type="term" value="P:detection of visible light"/>
    <property type="evidence" value="ECO:0007669"/>
    <property type="project" value="InterPro"/>
</dbReference>
<protein>
    <recommendedName>
        <fullName evidence="2">histidine kinase</fullName>
        <ecNumber evidence="2">2.7.13.3</ecNumber>
    </recommendedName>
</protein>
<accession>A0A939J4L9</accession>
<dbReference type="GO" id="GO:0005524">
    <property type="term" value="F:ATP binding"/>
    <property type="evidence" value="ECO:0007669"/>
    <property type="project" value="UniProtKB-KW"/>
</dbReference>
<evidence type="ECO:0000256" key="10">
    <source>
        <dbReference type="ARBA" id="ARBA00022991"/>
    </source>
</evidence>
<dbReference type="InterPro" id="IPR001789">
    <property type="entry name" value="Sig_transdc_resp-reg_receiver"/>
</dbReference>
<dbReference type="PIRSF" id="PIRSF036397">
    <property type="entry name" value="Bactrphtchrm_rec"/>
    <property type="match status" value="1"/>
</dbReference>
<feature type="domain" description="Phytochrome chromophore attachment site" evidence="13">
    <location>
        <begin position="147"/>
        <end position="306"/>
    </location>
</feature>
<dbReference type="InterPro" id="IPR009219">
    <property type="entry name" value="Bactrphtchr_CheY"/>
</dbReference>
<dbReference type="Pfam" id="PF08446">
    <property type="entry name" value="PAS_2"/>
    <property type="match status" value="1"/>
</dbReference>
<reference evidence="15" key="1">
    <citation type="submission" date="2020-12" db="EMBL/GenBank/DDBJ databases">
        <title>Oil enriched cultivation method for isolating marine PHA-producing bacteria.</title>
        <authorList>
            <person name="Zheng W."/>
            <person name="Yu S."/>
            <person name="Huang Y."/>
        </authorList>
    </citation>
    <scope>NUCLEOTIDE SEQUENCE</scope>
    <source>
        <strain evidence="15">SY-2-12</strain>
    </source>
</reference>